<dbReference type="SUPFAM" id="SSF51556">
    <property type="entry name" value="Metallo-dependent hydrolases"/>
    <property type="match status" value="1"/>
</dbReference>
<dbReference type="Gene3D" id="3.30.590.10">
    <property type="entry name" value="Glutamine synthetase/guanido kinase, catalytic domain"/>
    <property type="match status" value="1"/>
</dbReference>
<gene>
    <name evidence="4" type="ORF">TSUD_401070</name>
</gene>
<dbReference type="Pfam" id="PF04909">
    <property type="entry name" value="Amidohydro_2"/>
    <property type="match status" value="1"/>
</dbReference>
<dbReference type="PROSITE" id="PS51987">
    <property type="entry name" value="GS_CATALYTIC"/>
    <property type="match status" value="1"/>
</dbReference>
<dbReference type="InterPro" id="IPR036651">
    <property type="entry name" value="Gln_synt_N_sf"/>
</dbReference>
<dbReference type="Gene3D" id="3.10.20.70">
    <property type="entry name" value="Glutamine synthetase, N-terminal domain"/>
    <property type="match status" value="1"/>
</dbReference>
<name>A0A2Z6NP77_TRISU</name>
<dbReference type="PANTHER" id="PTHR43383:SF2">
    <property type="entry name" value="AMIDOHYDROLASE 2 FAMILY PROTEIN"/>
    <property type="match status" value="1"/>
</dbReference>
<evidence type="ECO:0000313" key="5">
    <source>
        <dbReference type="Proteomes" id="UP000242715"/>
    </source>
</evidence>
<accession>A0A2Z6NP77</accession>
<reference evidence="5" key="1">
    <citation type="journal article" date="2017" name="Front. Plant Sci.">
        <title>Climate Clever Clovers: New Paradigm to Reduce the Environmental Footprint of Ruminants by Breeding Low Methanogenic Forages Utilizing Haplotype Variation.</title>
        <authorList>
            <person name="Kaur P."/>
            <person name="Appels R."/>
            <person name="Bayer P.E."/>
            <person name="Keeble-Gagnere G."/>
            <person name="Wang J."/>
            <person name="Hirakawa H."/>
            <person name="Shirasawa K."/>
            <person name="Vercoe P."/>
            <person name="Stefanova K."/>
            <person name="Durmic Z."/>
            <person name="Nichols P."/>
            <person name="Revell C."/>
            <person name="Isobe S.N."/>
            <person name="Edwards D."/>
            <person name="Erskine W."/>
        </authorList>
    </citation>
    <scope>NUCLEOTIDE SEQUENCE [LARGE SCALE GENOMIC DNA]</scope>
    <source>
        <strain evidence="5">cv. Daliak</strain>
    </source>
</reference>
<keyword evidence="5" id="KW-1185">Reference proteome</keyword>
<dbReference type="InterPro" id="IPR032466">
    <property type="entry name" value="Metal_Hydrolase"/>
</dbReference>
<evidence type="ECO:0000259" key="3">
    <source>
        <dbReference type="PROSITE" id="PS51987"/>
    </source>
</evidence>
<dbReference type="InterPro" id="IPR006680">
    <property type="entry name" value="Amidohydro-rel"/>
</dbReference>
<proteinExistence type="inferred from homology"/>
<sequence>MNLSELRKAVEEVELVDAHAHNLVSLHSNFPFIHAFSEAQGAALSSSQHSLSFKRSLRDLAELYGCESSLRSVEEYRRVSGLELTCSTCFKAARISAILIDDGLELDKKHDIEWHKGFIPLVGRILRIEKVAEKILDEDLPDGFSWTLDSFTKAFVTNYYSEVTAFKNKSRIAAYRSGLEINTNVTKIEAEDGLTQVLHAGKPIRIENKNLIDYIFLQSLEVAQSYDLPMQIHTGFGDKDLDMRLSNPLHLRSVFEDKRYSNSRIVYLDFGLAIPKLSVHGMISSLKELLELAPMNKVMFSTDGYAFPETFYLGAKKSREVIFSVLRDSCIDGDLSVPEAVEAAKDILARNAIHFYKINFANSVVSSHNSIPLTVIDELESDVSFVRIIWVDNSGQHRCRAVPRKRFNDVVTKNGVGLAFAVMGMTSFLDGPAAGSGLGAVGETRLTPDVSTRKTIPWSKQDEMVLGDLNVKPGQAWEYCPREALRRVSKILKDEFDLVMNAGFENEFFLLKSITREGKEEWIPFDSSPYCSSSAFDAASPILREVASALHSMGIPVEQVHAEAGKGQFELVLGHTVCTKAADNLVYTRETVRSIARKHGLLATFIPKYALDDLGSGSHVHLSLWQNGQNVFMASDGSSKYGISTLGKEFMAGVLYNLPSILPFVAPLPIRAYIRPNTLQDIPPKCDRTCVLSTNYASIFSYISTQFYYSYDRLQPNTWSGAYLFWGNENKEAPLRAASPPGTPGGLVSNFEVKSFDGSANPYLGLAAIIAAGIDGLRRHLSLPEPVDKDPNPENLQRLPKSLSESLEALHKADFLEEFFSDKLLTAIKAIRKDEIDHYSANKDAYKQLIHRY</sequence>
<dbReference type="Gene3D" id="3.20.20.140">
    <property type="entry name" value="Metal-dependent hydrolases"/>
    <property type="match status" value="1"/>
</dbReference>
<comment type="similarity">
    <text evidence="1 2">Belongs to the glutamine synthetase family.</text>
</comment>
<dbReference type="SUPFAM" id="SSF54368">
    <property type="entry name" value="Glutamine synthetase, N-terminal domain"/>
    <property type="match status" value="1"/>
</dbReference>
<dbReference type="OrthoDB" id="77835at2759"/>
<dbReference type="AlphaFoldDB" id="A0A2Z6NP77"/>
<dbReference type="Pfam" id="PF00120">
    <property type="entry name" value="Gln-synt_C"/>
    <property type="match status" value="2"/>
</dbReference>
<dbReference type="GO" id="GO:0004356">
    <property type="term" value="F:glutamine synthetase activity"/>
    <property type="evidence" value="ECO:0007669"/>
    <property type="project" value="InterPro"/>
</dbReference>
<protein>
    <recommendedName>
        <fullName evidence="3">GS catalytic domain-containing protein</fullName>
    </recommendedName>
</protein>
<dbReference type="GO" id="GO:0016787">
    <property type="term" value="F:hydrolase activity"/>
    <property type="evidence" value="ECO:0007669"/>
    <property type="project" value="InterPro"/>
</dbReference>
<dbReference type="InterPro" id="IPR008146">
    <property type="entry name" value="Gln_synth_cat_dom"/>
</dbReference>
<evidence type="ECO:0000256" key="2">
    <source>
        <dbReference type="RuleBase" id="RU000384"/>
    </source>
</evidence>
<organism evidence="4 5">
    <name type="scientific">Trifolium subterraneum</name>
    <name type="common">Subterranean clover</name>
    <dbReference type="NCBI Taxonomy" id="3900"/>
    <lineage>
        <taxon>Eukaryota</taxon>
        <taxon>Viridiplantae</taxon>
        <taxon>Streptophyta</taxon>
        <taxon>Embryophyta</taxon>
        <taxon>Tracheophyta</taxon>
        <taxon>Spermatophyta</taxon>
        <taxon>Magnoliopsida</taxon>
        <taxon>eudicotyledons</taxon>
        <taxon>Gunneridae</taxon>
        <taxon>Pentapetalae</taxon>
        <taxon>rosids</taxon>
        <taxon>fabids</taxon>
        <taxon>Fabales</taxon>
        <taxon>Fabaceae</taxon>
        <taxon>Papilionoideae</taxon>
        <taxon>50 kb inversion clade</taxon>
        <taxon>NPAAA clade</taxon>
        <taxon>Hologalegina</taxon>
        <taxon>IRL clade</taxon>
        <taxon>Trifolieae</taxon>
        <taxon>Trifolium</taxon>
    </lineage>
</organism>
<evidence type="ECO:0000256" key="1">
    <source>
        <dbReference type="PROSITE-ProRule" id="PRU01331"/>
    </source>
</evidence>
<dbReference type="InterPro" id="IPR014746">
    <property type="entry name" value="Gln_synth/guanido_kin_cat_dom"/>
</dbReference>
<dbReference type="SMART" id="SM01230">
    <property type="entry name" value="Gln-synt_C"/>
    <property type="match status" value="1"/>
</dbReference>
<feature type="domain" description="GS catalytic" evidence="3">
    <location>
        <begin position="481"/>
        <end position="853"/>
    </location>
</feature>
<dbReference type="PANTHER" id="PTHR43383">
    <property type="entry name" value="NODULIN 6"/>
    <property type="match status" value="1"/>
</dbReference>
<dbReference type="FunFam" id="3.10.20.70:FF:000009">
    <property type="entry name" value="Glutamate-ammonia ligase"/>
    <property type="match status" value="1"/>
</dbReference>
<dbReference type="GO" id="GO:0006542">
    <property type="term" value="P:glutamine biosynthetic process"/>
    <property type="evidence" value="ECO:0007669"/>
    <property type="project" value="InterPro"/>
</dbReference>
<dbReference type="Proteomes" id="UP000242715">
    <property type="component" value="Unassembled WGS sequence"/>
</dbReference>
<dbReference type="EMBL" id="DF974157">
    <property type="protein sequence ID" value="GAU45881.1"/>
    <property type="molecule type" value="Genomic_DNA"/>
</dbReference>
<evidence type="ECO:0000313" key="4">
    <source>
        <dbReference type="EMBL" id="GAU45881.1"/>
    </source>
</evidence>
<dbReference type="SUPFAM" id="SSF55931">
    <property type="entry name" value="Glutamine synthetase/guanido kinase"/>
    <property type="match status" value="2"/>
</dbReference>